<comment type="caution">
    <text evidence="1">The sequence shown here is derived from an EMBL/GenBank/DDBJ whole genome shotgun (WGS) entry which is preliminary data.</text>
</comment>
<evidence type="ECO:0000313" key="1">
    <source>
        <dbReference type="EMBL" id="KAI3772366.1"/>
    </source>
</evidence>
<keyword evidence="2" id="KW-1185">Reference proteome</keyword>
<dbReference type="EMBL" id="CM042047">
    <property type="protein sequence ID" value="KAI3772366.1"/>
    <property type="molecule type" value="Genomic_DNA"/>
</dbReference>
<evidence type="ECO:0000313" key="2">
    <source>
        <dbReference type="Proteomes" id="UP001055879"/>
    </source>
</evidence>
<gene>
    <name evidence="1" type="ORF">L6452_03551</name>
</gene>
<proteinExistence type="predicted"/>
<reference evidence="2" key="1">
    <citation type="journal article" date="2022" name="Mol. Ecol. Resour.">
        <title>The genomes of chicory, endive, great burdock and yacon provide insights into Asteraceae palaeo-polyploidization history and plant inulin production.</title>
        <authorList>
            <person name="Fan W."/>
            <person name="Wang S."/>
            <person name="Wang H."/>
            <person name="Wang A."/>
            <person name="Jiang F."/>
            <person name="Liu H."/>
            <person name="Zhao H."/>
            <person name="Xu D."/>
            <person name="Zhang Y."/>
        </authorList>
    </citation>
    <scope>NUCLEOTIDE SEQUENCE [LARGE SCALE GENOMIC DNA]</scope>
    <source>
        <strain evidence="2">cv. Niubang</strain>
    </source>
</reference>
<protein>
    <submittedName>
        <fullName evidence="1">Uncharacterized protein</fullName>
    </submittedName>
</protein>
<reference evidence="1 2" key="2">
    <citation type="journal article" date="2022" name="Mol. Ecol. Resour.">
        <title>The genomes of chicory, endive, great burdock and yacon provide insights into Asteraceae paleo-polyploidization history and plant inulin production.</title>
        <authorList>
            <person name="Fan W."/>
            <person name="Wang S."/>
            <person name="Wang H."/>
            <person name="Wang A."/>
            <person name="Jiang F."/>
            <person name="Liu H."/>
            <person name="Zhao H."/>
            <person name="Xu D."/>
            <person name="Zhang Y."/>
        </authorList>
    </citation>
    <scope>NUCLEOTIDE SEQUENCE [LARGE SCALE GENOMIC DNA]</scope>
    <source>
        <strain evidence="2">cv. Niubang</strain>
    </source>
</reference>
<sequence length="129" mass="14979">MLLSLLLLPKLGLEVNETSMAAFLFIIVHYEFNFVTGCFDPLHPESKDNPNVNLSILLEWSPYSTDEELLKQEQRNNNMIGDFGSIWKESNCISSIQRLPINWFIHAKDKQEFNTTKLEMGSHHRDQPE</sequence>
<name>A0ACB9FNH0_ARCLA</name>
<dbReference type="Proteomes" id="UP001055879">
    <property type="component" value="Linkage Group LG01"/>
</dbReference>
<accession>A0ACB9FNH0</accession>
<organism evidence="1 2">
    <name type="scientific">Arctium lappa</name>
    <name type="common">Greater burdock</name>
    <name type="synonym">Lappa major</name>
    <dbReference type="NCBI Taxonomy" id="4217"/>
    <lineage>
        <taxon>Eukaryota</taxon>
        <taxon>Viridiplantae</taxon>
        <taxon>Streptophyta</taxon>
        <taxon>Embryophyta</taxon>
        <taxon>Tracheophyta</taxon>
        <taxon>Spermatophyta</taxon>
        <taxon>Magnoliopsida</taxon>
        <taxon>eudicotyledons</taxon>
        <taxon>Gunneridae</taxon>
        <taxon>Pentapetalae</taxon>
        <taxon>asterids</taxon>
        <taxon>campanulids</taxon>
        <taxon>Asterales</taxon>
        <taxon>Asteraceae</taxon>
        <taxon>Carduoideae</taxon>
        <taxon>Cardueae</taxon>
        <taxon>Arctiinae</taxon>
        <taxon>Arctium</taxon>
    </lineage>
</organism>